<dbReference type="Proteomes" id="UP001170954">
    <property type="component" value="Unassembled WGS sequence"/>
</dbReference>
<accession>A0ABT7NIF0</accession>
<organism evidence="7 8">
    <name type="scientific">Sphingobacterium hotanense</name>
    <dbReference type="NCBI Taxonomy" id="649196"/>
    <lineage>
        <taxon>Bacteria</taxon>
        <taxon>Pseudomonadati</taxon>
        <taxon>Bacteroidota</taxon>
        <taxon>Sphingobacteriia</taxon>
        <taxon>Sphingobacteriales</taxon>
        <taxon>Sphingobacteriaceae</taxon>
        <taxon>Sphingobacterium</taxon>
    </lineage>
</organism>
<evidence type="ECO:0000256" key="2">
    <source>
        <dbReference type="ARBA" id="ARBA00023125"/>
    </source>
</evidence>
<dbReference type="Gene3D" id="1.10.10.10">
    <property type="entry name" value="Winged helix-like DNA-binding domain superfamily/Winged helix DNA-binding domain"/>
    <property type="match status" value="1"/>
</dbReference>
<dbReference type="EMBL" id="JACAGK010000003">
    <property type="protein sequence ID" value="MDM1046964.1"/>
    <property type="molecule type" value="Genomic_DNA"/>
</dbReference>
<dbReference type="PROSITE" id="PS50043">
    <property type="entry name" value="HTH_LUXR_2"/>
    <property type="match status" value="1"/>
</dbReference>
<feature type="coiled-coil region" evidence="4">
    <location>
        <begin position="99"/>
        <end position="126"/>
    </location>
</feature>
<dbReference type="InterPro" id="IPR036388">
    <property type="entry name" value="WH-like_DNA-bd_sf"/>
</dbReference>
<name>A0ABT7NIF0_9SPHI</name>
<dbReference type="CDD" id="cd06170">
    <property type="entry name" value="LuxR_C_like"/>
    <property type="match status" value="1"/>
</dbReference>
<keyword evidence="5" id="KW-0812">Transmembrane</keyword>
<evidence type="ECO:0000313" key="8">
    <source>
        <dbReference type="Proteomes" id="UP001170954"/>
    </source>
</evidence>
<dbReference type="InterPro" id="IPR016032">
    <property type="entry name" value="Sig_transdc_resp-reg_C-effctor"/>
</dbReference>
<evidence type="ECO:0000256" key="3">
    <source>
        <dbReference type="ARBA" id="ARBA00023163"/>
    </source>
</evidence>
<evidence type="ECO:0000259" key="6">
    <source>
        <dbReference type="PROSITE" id="PS50043"/>
    </source>
</evidence>
<comment type="caution">
    <text evidence="7">The sequence shown here is derived from an EMBL/GenBank/DDBJ whole genome shotgun (WGS) entry which is preliminary data.</text>
</comment>
<keyword evidence="4" id="KW-0175">Coiled coil</keyword>
<feature type="transmembrane region" description="Helical" evidence="5">
    <location>
        <begin position="72"/>
        <end position="93"/>
    </location>
</feature>
<protein>
    <submittedName>
        <fullName evidence="7">Helix-turn-helix transcriptional regulator</fullName>
    </submittedName>
</protein>
<keyword evidence="2" id="KW-0238">DNA-binding</keyword>
<dbReference type="InterPro" id="IPR000792">
    <property type="entry name" value="Tscrpt_reg_LuxR_C"/>
</dbReference>
<evidence type="ECO:0000313" key="7">
    <source>
        <dbReference type="EMBL" id="MDM1046964.1"/>
    </source>
</evidence>
<dbReference type="PANTHER" id="PTHR44688:SF16">
    <property type="entry name" value="DNA-BINDING TRANSCRIPTIONAL ACTIVATOR DEVR_DOSR"/>
    <property type="match status" value="1"/>
</dbReference>
<proteinExistence type="predicted"/>
<keyword evidence="5" id="KW-0472">Membrane</keyword>
<evidence type="ECO:0000256" key="1">
    <source>
        <dbReference type="ARBA" id="ARBA00023015"/>
    </source>
</evidence>
<reference evidence="7" key="2">
    <citation type="journal article" date="2022" name="Sci. Total Environ.">
        <title>Prevalence, transmission, and molecular epidemiology of tet(X)-positive bacteria among humans, animals, and environmental niches in China: An epidemiological, and genomic-based study.</title>
        <authorList>
            <person name="Dong N."/>
            <person name="Zeng Y."/>
            <person name="Cai C."/>
            <person name="Sun C."/>
            <person name="Lu J."/>
            <person name="Liu C."/>
            <person name="Zhou H."/>
            <person name="Sun Q."/>
            <person name="Shu L."/>
            <person name="Wang H."/>
            <person name="Wang Y."/>
            <person name="Wang S."/>
            <person name="Wu C."/>
            <person name="Chan E.W."/>
            <person name="Chen G."/>
            <person name="Shen Z."/>
            <person name="Chen S."/>
            <person name="Zhang R."/>
        </authorList>
    </citation>
    <scope>NUCLEOTIDE SEQUENCE</scope>
    <source>
        <strain evidence="7">R1692</strain>
    </source>
</reference>
<dbReference type="SUPFAM" id="SSF46894">
    <property type="entry name" value="C-terminal effector domain of the bipartite response regulators"/>
    <property type="match status" value="1"/>
</dbReference>
<dbReference type="PANTHER" id="PTHR44688">
    <property type="entry name" value="DNA-BINDING TRANSCRIPTIONAL ACTIVATOR DEVR_DOSR"/>
    <property type="match status" value="1"/>
</dbReference>
<evidence type="ECO:0000256" key="5">
    <source>
        <dbReference type="SAM" id="Phobius"/>
    </source>
</evidence>
<keyword evidence="1" id="KW-0805">Transcription regulation</keyword>
<gene>
    <name evidence="7" type="ORF">HX018_01725</name>
</gene>
<dbReference type="PRINTS" id="PR00038">
    <property type="entry name" value="HTHLUXR"/>
</dbReference>
<keyword evidence="5" id="KW-1133">Transmembrane helix</keyword>
<keyword evidence="3" id="KW-0804">Transcription</keyword>
<feature type="domain" description="HTH luxR-type" evidence="6">
    <location>
        <begin position="128"/>
        <end position="190"/>
    </location>
</feature>
<keyword evidence="8" id="KW-1185">Reference proteome</keyword>
<evidence type="ECO:0000256" key="4">
    <source>
        <dbReference type="SAM" id="Coils"/>
    </source>
</evidence>
<dbReference type="SMART" id="SM00421">
    <property type="entry name" value="HTH_LUXR"/>
    <property type="match status" value="1"/>
</dbReference>
<reference evidence="7" key="1">
    <citation type="submission" date="2020-06" db="EMBL/GenBank/DDBJ databases">
        <authorList>
            <person name="Dong N."/>
        </authorList>
    </citation>
    <scope>NUCLEOTIDE SEQUENCE</scope>
    <source>
        <strain evidence="7">R1692</strain>
    </source>
</reference>
<dbReference type="Pfam" id="PF00196">
    <property type="entry name" value="GerE"/>
    <property type="match status" value="1"/>
</dbReference>
<sequence>MDLYRIIMYETITTYYKELGDYKNAFHYQLKVSETRTKYNANNVSGVLMELEKELLQQRKNMEVEYEKSYKTYLLIIGGILLLLIITLVRLLIVSLQKRVLVERENNHIRNEIEKLTNERNELGIKRIDIASVGLTERQQEIIKLVQQGMTNKQIGDTLFISENTVKYHLKQIYEILGVESRTDLKRSTL</sequence>